<dbReference type="AlphaFoldDB" id="A0A9P9YYG8"/>
<feature type="compositionally biased region" description="Polar residues" evidence="1">
    <location>
        <begin position="1"/>
        <end position="17"/>
    </location>
</feature>
<evidence type="ECO:0000256" key="1">
    <source>
        <dbReference type="SAM" id="MobiDB-lite"/>
    </source>
</evidence>
<organism evidence="2 3">
    <name type="scientific">Drosophila gunungcola</name>
    <name type="common">fruit fly</name>
    <dbReference type="NCBI Taxonomy" id="103775"/>
    <lineage>
        <taxon>Eukaryota</taxon>
        <taxon>Metazoa</taxon>
        <taxon>Ecdysozoa</taxon>
        <taxon>Arthropoda</taxon>
        <taxon>Hexapoda</taxon>
        <taxon>Insecta</taxon>
        <taxon>Pterygota</taxon>
        <taxon>Neoptera</taxon>
        <taxon>Endopterygota</taxon>
        <taxon>Diptera</taxon>
        <taxon>Brachycera</taxon>
        <taxon>Muscomorpha</taxon>
        <taxon>Ephydroidea</taxon>
        <taxon>Drosophilidae</taxon>
        <taxon>Drosophila</taxon>
        <taxon>Sophophora</taxon>
    </lineage>
</organism>
<dbReference type="Proteomes" id="UP001059596">
    <property type="component" value="Chromosome 3R"/>
</dbReference>
<dbReference type="EMBL" id="JAMKOV010000001">
    <property type="protein sequence ID" value="KAI8045475.1"/>
    <property type="molecule type" value="Genomic_DNA"/>
</dbReference>
<feature type="region of interest" description="Disordered" evidence="1">
    <location>
        <begin position="1"/>
        <end position="27"/>
    </location>
</feature>
<feature type="non-terminal residue" evidence="2">
    <location>
        <position position="84"/>
    </location>
</feature>
<protein>
    <submittedName>
        <fullName evidence="2">Uncharacterized protein</fullName>
    </submittedName>
</protein>
<evidence type="ECO:0000313" key="2">
    <source>
        <dbReference type="EMBL" id="KAI8045475.1"/>
    </source>
</evidence>
<sequence>MPPSTNPSQKRNSSTARSDAEKQRTKQKLKMHFNYMRLGGKCPGAGPSPPPLESCSLGFNLMVCFGCSFFMGLAQPQCVESGQR</sequence>
<accession>A0A9P9YYG8</accession>
<comment type="caution">
    <text evidence="2">The sequence shown here is derived from an EMBL/GenBank/DDBJ whole genome shotgun (WGS) entry which is preliminary data.</text>
</comment>
<evidence type="ECO:0000313" key="3">
    <source>
        <dbReference type="Proteomes" id="UP001059596"/>
    </source>
</evidence>
<reference evidence="2" key="1">
    <citation type="journal article" date="2023" name="Genome Biol. Evol.">
        <title>Long-read-based Genome Assembly of Drosophila gunungcola Reveals Fewer Chemosensory Genes in Flower-breeding Species.</title>
        <authorList>
            <person name="Negi A."/>
            <person name="Liao B.Y."/>
            <person name="Yeh S.D."/>
        </authorList>
    </citation>
    <scope>NUCLEOTIDE SEQUENCE</scope>
    <source>
        <strain evidence="2">Sukarami</strain>
    </source>
</reference>
<gene>
    <name evidence="2" type="ORF">M5D96_001656</name>
</gene>
<proteinExistence type="predicted"/>
<name>A0A9P9YYG8_9MUSC</name>
<keyword evidence="3" id="KW-1185">Reference proteome</keyword>